<dbReference type="EMBL" id="NMUH01004198">
    <property type="protein sequence ID" value="MQM08748.1"/>
    <property type="molecule type" value="Genomic_DNA"/>
</dbReference>
<keyword evidence="1" id="KW-1133">Transmembrane helix</keyword>
<reference evidence="2" key="1">
    <citation type="submission" date="2017-07" db="EMBL/GenBank/DDBJ databases">
        <title>Taro Niue Genome Assembly and Annotation.</title>
        <authorList>
            <person name="Atibalentja N."/>
            <person name="Keating K."/>
            <person name="Fields C.J."/>
        </authorList>
    </citation>
    <scope>NUCLEOTIDE SEQUENCE</scope>
    <source>
        <strain evidence="2">Niue_2</strain>
        <tissue evidence="2">Leaf</tissue>
    </source>
</reference>
<organism evidence="2 3">
    <name type="scientific">Colocasia esculenta</name>
    <name type="common">Wild taro</name>
    <name type="synonym">Arum esculentum</name>
    <dbReference type="NCBI Taxonomy" id="4460"/>
    <lineage>
        <taxon>Eukaryota</taxon>
        <taxon>Viridiplantae</taxon>
        <taxon>Streptophyta</taxon>
        <taxon>Embryophyta</taxon>
        <taxon>Tracheophyta</taxon>
        <taxon>Spermatophyta</taxon>
        <taxon>Magnoliopsida</taxon>
        <taxon>Liliopsida</taxon>
        <taxon>Araceae</taxon>
        <taxon>Aroideae</taxon>
        <taxon>Colocasieae</taxon>
        <taxon>Colocasia</taxon>
    </lineage>
</organism>
<gene>
    <name evidence="2" type="ORF">Taro_041607</name>
</gene>
<protein>
    <submittedName>
        <fullName evidence="2">Uncharacterized protein</fullName>
    </submittedName>
</protein>
<evidence type="ECO:0000313" key="3">
    <source>
        <dbReference type="Proteomes" id="UP000652761"/>
    </source>
</evidence>
<feature type="transmembrane region" description="Helical" evidence="1">
    <location>
        <begin position="54"/>
        <end position="77"/>
    </location>
</feature>
<dbReference type="Proteomes" id="UP000652761">
    <property type="component" value="Unassembled WGS sequence"/>
</dbReference>
<accession>A0A843WQD4</accession>
<keyword evidence="3" id="KW-1185">Reference proteome</keyword>
<evidence type="ECO:0000256" key="1">
    <source>
        <dbReference type="SAM" id="Phobius"/>
    </source>
</evidence>
<keyword evidence="1" id="KW-0812">Transmembrane</keyword>
<feature type="transmembrane region" description="Helical" evidence="1">
    <location>
        <begin position="12"/>
        <end position="34"/>
    </location>
</feature>
<dbReference type="AlphaFoldDB" id="A0A843WQD4"/>
<name>A0A843WQD4_COLES</name>
<evidence type="ECO:0000313" key="2">
    <source>
        <dbReference type="EMBL" id="MQM08748.1"/>
    </source>
</evidence>
<proteinExistence type="predicted"/>
<sequence>MCKTRPFWALGHVLRVAVGSLVAPGVPVAMWFVWRHTWPSRHGHDGCGRRVLVAASGGITTTFLTDVTAVMSVRTVVSSGRGRRFKTEGAPHSPPLTLSLSLLPSSPPLELPCGFPPIRRARGARAEEVSSRSCRGRARGAWSEEEVVIPT</sequence>
<keyword evidence="1" id="KW-0472">Membrane</keyword>
<comment type="caution">
    <text evidence="2">The sequence shown here is derived from an EMBL/GenBank/DDBJ whole genome shotgun (WGS) entry which is preliminary data.</text>
</comment>